<sequence precursor="true">MYKKQMTLQKIVCMMAIVASALVFVSSLGLSTDLYDALSRTILYPDYDLDATSVQGSRVYYDMFGFNAAFTKASIVLIIINVLLFLTNTHTRRKYYIGNYTATGLSVAASAGMAAWSIPNIAAFKSRFQNEVDFTALKEFSKDWGTLYIGPEDTFWFDLTYGILGFLLFTACLLIVNLVFKIKVMKAEQMALASGRSV</sequence>
<feature type="transmembrane region" description="Helical" evidence="1">
    <location>
        <begin position="64"/>
        <end position="86"/>
    </location>
</feature>
<proteinExistence type="predicted"/>
<feature type="transmembrane region" description="Helical" evidence="1">
    <location>
        <begin position="159"/>
        <end position="180"/>
    </location>
</feature>
<evidence type="ECO:0000313" key="2">
    <source>
        <dbReference type="EMBL" id="ADU22678.1"/>
    </source>
</evidence>
<protein>
    <submittedName>
        <fullName evidence="2">Uncharacterized protein</fullName>
    </submittedName>
</protein>
<keyword evidence="1" id="KW-1133">Transmembrane helix</keyword>
<dbReference type="RefSeq" id="WP_013498835.1">
    <property type="nucleotide sequence ID" value="NC_014833.1"/>
</dbReference>
<gene>
    <name evidence="2" type="ordered locus">Rumal_2192</name>
</gene>
<dbReference type="AlphaFoldDB" id="E6UC56"/>
<dbReference type="OrthoDB" id="3035077at2"/>
<name>E6UC56_RUMA7</name>
<dbReference type="HOGENOM" id="CLU_1377263_0_0_9"/>
<keyword evidence="1" id="KW-0472">Membrane</keyword>
<evidence type="ECO:0000313" key="3">
    <source>
        <dbReference type="Proteomes" id="UP000006919"/>
    </source>
</evidence>
<dbReference type="EMBL" id="CP002403">
    <property type="protein sequence ID" value="ADU22678.1"/>
    <property type="molecule type" value="Genomic_DNA"/>
</dbReference>
<organism evidence="2 3">
    <name type="scientific">Ruminococcus albus (strain ATCC 27210 / DSM 20455 / JCM 14654 / NCDO 2250 / 7)</name>
    <dbReference type="NCBI Taxonomy" id="697329"/>
    <lineage>
        <taxon>Bacteria</taxon>
        <taxon>Bacillati</taxon>
        <taxon>Bacillota</taxon>
        <taxon>Clostridia</taxon>
        <taxon>Eubacteriales</taxon>
        <taxon>Oscillospiraceae</taxon>
        <taxon>Ruminococcus</taxon>
    </lineage>
</organism>
<feature type="transmembrane region" description="Helical" evidence="1">
    <location>
        <begin position="98"/>
        <end position="118"/>
    </location>
</feature>
<evidence type="ECO:0000256" key="1">
    <source>
        <dbReference type="SAM" id="Phobius"/>
    </source>
</evidence>
<feature type="transmembrane region" description="Helical" evidence="1">
    <location>
        <begin position="12"/>
        <end position="30"/>
    </location>
</feature>
<reference evidence="2 3" key="1">
    <citation type="journal article" date="2011" name="J. Bacteriol.">
        <title>Complete genome of the cellulolytic ruminal bacterium Ruminococcus albus 7.</title>
        <authorList>
            <person name="Suen G."/>
            <person name="Stevenson D.M."/>
            <person name="Bruce D.C."/>
            <person name="Chertkov O."/>
            <person name="Copeland A."/>
            <person name="Cheng J.F."/>
            <person name="Detter C."/>
            <person name="Detter J.C."/>
            <person name="Goodwin L.A."/>
            <person name="Han C.S."/>
            <person name="Hauser L.J."/>
            <person name="Ivanova N.N."/>
            <person name="Kyrpides N.C."/>
            <person name="Land M.L."/>
            <person name="Lapidus A."/>
            <person name="Lucas S."/>
            <person name="Ovchinnikova G."/>
            <person name="Pitluck S."/>
            <person name="Tapia R."/>
            <person name="Woyke T."/>
            <person name="Boyum J."/>
            <person name="Mead D."/>
            <person name="Weimer P.J."/>
        </authorList>
    </citation>
    <scope>NUCLEOTIDE SEQUENCE [LARGE SCALE GENOMIC DNA]</scope>
    <source>
        <strain evidence="3">ATCC 27210 / DSM 20455 / JCM 14654 / NCDO 2250 / 7</strain>
    </source>
</reference>
<dbReference type="STRING" id="697329.Rumal_2192"/>
<dbReference type="eggNOG" id="ENOG5033ZYS">
    <property type="taxonomic scope" value="Bacteria"/>
</dbReference>
<dbReference type="Proteomes" id="UP000006919">
    <property type="component" value="Chromosome"/>
</dbReference>
<keyword evidence="1" id="KW-0812">Transmembrane</keyword>
<accession>E6UC56</accession>
<dbReference type="KEGG" id="ral:Rumal_2192"/>